<proteinExistence type="predicted"/>
<dbReference type="EMBL" id="JAVRAA010000031">
    <property type="protein sequence ID" value="MDT0340897.1"/>
    <property type="molecule type" value="Genomic_DNA"/>
</dbReference>
<organism evidence="2">
    <name type="scientific">Herbaspirillum huttiense subsp. nephrolepidis</name>
    <dbReference type="NCBI Taxonomy" id="3075126"/>
    <lineage>
        <taxon>Bacteria</taxon>
        <taxon>Pseudomonadati</taxon>
        <taxon>Pseudomonadota</taxon>
        <taxon>Betaproteobacteria</taxon>
        <taxon>Burkholderiales</taxon>
        <taxon>Oxalobacteraceae</taxon>
        <taxon>Herbaspirillum</taxon>
    </lineage>
</organism>
<keyword evidence="2" id="KW-0449">Lipoprotein</keyword>
<keyword evidence="1" id="KW-0812">Transmembrane</keyword>
<reference evidence="2" key="1">
    <citation type="submission" date="2023-02" db="EMBL/GenBank/DDBJ databases">
        <title>Description of Herbaspirillum huttiense subsp. nephrolepsisexaltata and Herbaspirillum huttiense subsp. lycopersicon.</title>
        <authorList>
            <person name="Poudel M."/>
            <person name="Sharma A."/>
            <person name="Goss E."/>
            <person name="Tapia J.H."/>
            <person name="Harmon C.M."/>
            <person name="Jones J.B."/>
        </authorList>
    </citation>
    <scope>NUCLEOTIDE SEQUENCE</scope>
    <source>
        <strain evidence="2">NC40101</strain>
    </source>
</reference>
<keyword evidence="1" id="KW-0472">Membrane</keyword>
<evidence type="ECO:0000313" key="2">
    <source>
        <dbReference type="EMBL" id="MDT0340897.1"/>
    </source>
</evidence>
<feature type="non-terminal residue" evidence="2">
    <location>
        <position position="1"/>
    </location>
</feature>
<dbReference type="NCBIfam" id="TIGR04359">
    <property type="entry name" value="TrbK_RP4"/>
    <property type="match status" value="1"/>
</dbReference>
<comment type="caution">
    <text evidence="2">The sequence shown here is derived from an EMBL/GenBank/DDBJ whole genome shotgun (WGS) entry which is preliminary data.</text>
</comment>
<name>A0AAE4GFY0_9BURK</name>
<dbReference type="InterPro" id="IPR027584">
    <property type="entry name" value="TrbK_RP4"/>
</dbReference>
<gene>
    <name evidence="2" type="primary">trbK</name>
    <name evidence="2" type="ORF">RJN63_29000</name>
</gene>
<keyword evidence="1" id="KW-1133">Transmembrane helix</keyword>
<dbReference type="AlphaFoldDB" id="A0AAE4GFY0"/>
<accession>A0AAE4GFY0</accession>
<protein>
    <submittedName>
        <fullName evidence="2">Entry exclusion lipoprotein TrbK</fullName>
    </submittedName>
</protein>
<dbReference type="RefSeq" id="WP_311434964.1">
    <property type="nucleotide sequence ID" value="NZ_JBCGUI010000031.1"/>
</dbReference>
<sequence length="102" mass="11322">WVKTPSLDPNSRLALHPKRDSLALTPIYEMSSRSRDLKPRANLAIAVIAVAIMVVFAYRSFTRQPAKISPTPTAESCTPEAIRKVSDVLERSILSSRCAKKE</sequence>
<feature type="transmembrane region" description="Helical" evidence="1">
    <location>
        <begin position="41"/>
        <end position="58"/>
    </location>
</feature>
<evidence type="ECO:0000256" key="1">
    <source>
        <dbReference type="SAM" id="Phobius"/>
    </source>
</evidence>